<dbReference type="InterPro" id="IPR027417">
    <property type="entry name" value="P-loop_NTPase"/>
</dbReference>
<evidence type="ECO:0000256" key="1">
    <source>
        <dbReference type="ARBA" id="ARBA00022484"/>
    </source>
</evidence>
<dbReference type="GO" id="GO:0003968">
    <property type="term" value="F:RNA-directed RNA polymerase activity"/>
    <property type="evidence" value="ECO:0007669"/>
    <property type="project" value="UniProtKB-KW"/>
</dbReference>
<proteinExistence type="predicted"/>
<name>A0A7G3KH51_9VIRU</name>
<gene>
    <name evidence="6" type="primary">ORF1</name>
</gene>
<dbReference type="SUPFAM" id="SSF56672">
    <property type="entry name" value="DNA/RNA polymerases"/>
    <property type="match status" value="1"/>
</dbReference>
<accession>A0A7G3KH51</accession>
<evidence type="ECO:0000256" key="2">
    <source>
        <dbReference type="ARBA" id="ARBA00022679"/>
    </source>
</evidence>
<evidence type="ECO:0000313" key="6">
    <source>
        <dbReference type="EMBL" id="QED42944.1"/>
    </source>
</evidence>
<dbReference type="EMBL" id="MK231094">
    <property type="protein sequence ID" value="QED42944.1"/>
    <property type="molecule type" value="Genomic_RNA"/>
</dbReference>
<sequence>MSESLGYDEIIREAGKQNAGAIGMAEATRKFEAELSSAPCVPYTVEPRMLSLIQEYVGCRVRCEGKKTLSTDHAPMMVARDLARAQFERVASPHHCGVRSLFIGSTDTEIKSYGANAANTFSVHGTESKDVGRVIASMADRAAKRVQSAHNDAFVADVVKTLQVSVKGFKKLSALANKGAMREGSVVRGIPSGEAYGRIIGLDMLYEVKGKELCDIYQTTGAYDGFFTLFIPNEFIDPTVCESEFYSLTRHFPWDDGVQLACHLQGPIITFLETVFPGRLAADWAAYLCASLTHLGPQFLSDMGSRIFNDAHPVMLLAATIFDVAKVKMFMPLVTGLVDVILDCVRRISVTYKDGYSNGYHHKESTWRSWAVNRRFTNGVVTIDMEVIGRHGESYLFRGTRSNGLQVLAHQTTIAPQFQSIEILDFTKSWVKSTNWTSGALGENVEWTKVRYVEYQKLLDWACAEPFERLTLGMIKMAVNRLRAGLSINSTEIVPAWKTPAHMLTNLCLVVYIEAARNSNLFAEIAESKEYLAGYETNIKWLGKKIMTVGLILATGGLCIPALYLVNWFVKTSANINVVKDRHVAPVILEKSKPVGFSIDAVTVPIAVNTVVDRQLDCEVCQEFQDGMYGKQKVICDNQGNGKTVALRLDAGGVNKLFDDLSDAKAFHQQANAMTVVKKINAAKDVVETWRGAGQKIELKLSFMSGPPGSGKSVYARELAEKRRKAGKSVLVVGPFNKLAGDYCDATMLNGEKRSFIYETLYHALGQRNSGVVIADEVGAVDMPLLFLICFLVGANELVMIGDKGQTLLQEKEGDAAATSSRIPWSDIPCHSLYYIFRCKNPLIAKILNAKFGYKVASPYTDYQPIAFRKDGDEPNLSYYKLKDDDGVPVPEDYASRAKFSFTHESATVWGAQSEKEKASYSVRAAQGTTVNHAEVALCDRDTSLVRTHGFLVVAISRQRGDLGFKVVDVNDPIVTEVKNALGLSGDGYQQLVDEPWPEVPPKEKRGSRMTPLDERVFSLLDEKVEFLSDNDDELTLVTHHARFITKIQENEERIASSDAVQQPVKVVFNDCLLTAYGKTISKNAKANLEAKWYQVLSDKLEGLLVAKKIAKSDKGEYSVVDGGDDKSGRLHVDLFDFIEMVKSVRLGIVVIMGGAYYCYGECDHKEVGVTTGGIFVKNRHAKPITETWRLTAIVKPAGSAGWSFRDAGKEKDFEDDESRLLFSKYKSPSGSYVLDEVLPGNVREPMLPSHGMTYGYDSHRLAHEIDGTKAFEFTGATCWSDYGTVQGVTCDIAKGTRINIDGFHFDRTSAGAAVAPRKQPFRVLTNGMCLHQTRDPVETLRSASRYLDASNKDTKFSIEGRNLADKVANEFFDENFRDGVTLDEAEIRTIERAALSDAQARKYDKKVRGEAASFKPLLGLTFFSKAQEKMKLDPFKRGQGIGVPNMRFAAPFMSGWRLNNLLIKKSARGHLFYDNLRPTEEYLVDVSQALQTTVSPKFSVSAKVDHKEFDRKQGWWTRRVERTFFTRLGINPAWIDDYQQCRETTIGTAFGLFRGWFVGKFSGFWDTLPGNTVVGGAIGDFVVRGAGRKVVCIKGDDLFKAQSALKIREEERKDVQRFSGMQIEVQVDEAIEFCGMIGSSKGLCPDVFRLGLKAMAKRFRNYKAFTEWQISARDTMKMVERFGLSNCIGVTAAVKGYNVDQVEASLGVLNSMSHWSLAQFEESMGHGEEKRARLPGANGEMFIKL</sequence>
<dbReference type="GO" id="GO:0005524">
    <property type="term" value="F:ATP binding"/>
    <property type="evidence" value="ECO:0007669"/>
    <property type="project" value="UniProtKB-KW"/>
</dbReference>
<keyword evidence="3" id="KW-0548">Nucleotidyltransferase</keyword>
<evidence type="ECO:0000256" key="4">
    <source>
        <dbReference type="ARBA" id="ARBA00022840"/>
    </source>
</evidence>
<keyword evidence="4" id="KW-0067">ATP-binding</keyword>
<dbReference type="InterPro" id="IPR043502">
    <property type="entry name" value="DNA/RNA_pol_sf"/>
</dbReference>
<protein>
    <submittedName>
        <fullName evidence="6">Putative RdRp</fullName>
    </submittedName>
</protein>
<keyword evidence="1" id="KW-0696">RNA-directed RNA polymerase</keyword>
<dbReference type="Pfam" id="PF01443">
    <property type="entry name" value="Viral_helicase1"/>
    <property type="match status" value="1"/>
</dbReference>
<evidence type="ECO:0000256" key="3">
    <source>
        <dbReference type="ARBA" id="ARBA00022695"/>
    </source>
</evidence>
<dbReference type="InterPro" id="IPR027351">
    <property type="entry name" value="(+)RNA_virus_helicase_core_dom"/>
</dbReference>
<keyword evidence="4" id="KW-0547">Nucleotide-binding</keyword>
<keyword evidence="2" id="KW-0808">Transferase</keyword>
<evidence type="ECO:0000259" key="5">
    <source>
        <dbReference type="Pfam" id="PF01443"/>
    </source>
</evidence>
<reference evidence="6" key="1">
    <citation type="submission" date="2018-11" db="EMBL/GenBank/DDBJ databases">
        <authorList>
            <person name="Jo Y."/>
            <person name="Cho W.K."/>
        </authorList>
    </citation>
    <scope>NUCLEOTIDE SEQUENCE</scope>
    <source>
        <strain evidence="6">Won</strain>
    </source>
</reference>
<feature type="domain" description="(+)RNA virus helicase C-terminal" evidence="5">
    <location>
        <begin position="704"/>
        <end position="965"/>
    </location>
</feature>
<dbReference type="SUPFAM" id="SSF52540">
    <property type="entry name" value="P-loop containing nucleoside triphosphate hydrolases"/>
    <property type="match status" value="1"/>
</dbReference>
<dbReference type="Gene3D" id="3.40.50.300">
    <property type="entry name" value="P-loop containing nucleotide triphosphate hydrolases"/>
    <property type="match status" value="1"/>
</dbReference>
<organism evidence="6">
    <name type="scientific">Monilinia benyvirus C</name>
    <dbReference type="NCBI Taxonomy" id="2592780"/>
    <lineage>
        <taxon>Viruses</taxon>
        <taxon>Riboviria</taxon>
        <taxon>Orthornavirae</taxon>
        <taxon>Kitrinoviricota</taxon>
        <taxon>Alsuviricetes</taxon>
        <taxon>Hepelivirales</taxon>
        <taxon>Benyviridae</taxon>
    </lineage>
</organism>